<keyword evidence="2" id="KW-1015">Disulfide bond</keyword>
<accession>L8YAZ7</accession>
<protein>
    <submittedName>
        <fullName evidence="6">Signal-regulatory protein beta-1 isoform 3</fullName>
    </submittedName>
</protein>
<dbReference type="PROSITE" id="PS50835">
    <property type="entry name" value="IG_LIKE"/>
    <property type="match status" value="1"/>
</dbReference>
<dbReference type="InParanoid" id="L8YAZ7"/>
<proteinExistence type="predicted"/>
<evidence type="ECO:0000313" key="6">
    <source>
        <dbReference type="EMBL" id="ELV13588.1"/>
    </source>
</evidence>
<evidence type="ECO:0000256" key="2">
    <source>
        <dbReference type="ARBA" id="ARBA00023157"/>
    </source>
</evidence>
<dbReference type="InterPro" id="IPR007110">
    <property type="entry name" value="Ig-like_dom"/>
</dbReference>
<evidence type="ECO:0000259" key="5">
    <source>
        <dbReference type="PROSITE" id="PS50835"/>
    </source>
</evidence>
<dbReference type="InterPro" id="IPR013783">
    <property type="entry name" value="Ig-like_fold"/>
</dbReference>
<reference evidence="7" key="1">
    <citation type="submission" date="2012-07" db="EMBL/GenBank/DDBJ databases">
        <title>Genome of the Chinese tree shrew, a rising model animal genetically related to primates.</title>
        <authorList>
            <person name="Zhang G."/>
            <person name="Fan Y."/>
            <person name="Yao Y."/>
            <person name="Huang Z."/>
        </authorList>
    </citation>
    <scope>NUCLEOTIDE SEQUENCE [LARGE SCALE GENOMIC DNA]</scope>
</reference>
<dbReference type="InterPro" id="IPR036179">
    <property type="entry name" value="Ig-like_dom_sf"/>
</dbReference>
<organism evidence="6 7">
    <name type="scientific">Tupaia chinensis</name>
    <name type="common">Chinese tree shrew</name>
    <name type="synonym">Tupaia belangeri chinensis</name>
    <dbReference type="NCBI Taxonomy" id="246437"/>
    <lineage>
        <taxon>Eukaryota</taxon>
        <taxon>Metazoa</taxon>
        <taxon>Chordata</taxon>
        <taxon>Craniata</taxon>
        <taxon>Vertebrata</taxon>
        <taxon>Euteleostomi</taxon>
        <taxon>Mammalia</taxon>
        <taxon>Eutheria</taxon>
        <taxon>Euarchontoglires</taxon>
        <taxon>Scandentia</taxon>
        <taxon>Tupaiidae</taxon>
        <taxon>Tupaia</taxon>
    </lineage>
</organism>
<dbReference type="Pfam" id="PF07686">
    <property type="entry name" value="V-set"/>
    <property type="match status" value="1"/>
</dbReference>
<dbReference type="SMART" id="SM00409">
    <property type="entry name" value="IG"/>
    <property type="match status" value="1"/>
</dbReference>
<evidence type="ECO:0000256" key="1">
    <source>
        <dbReference type="ARBA" id="ARBA00022729"/>
    </source>
</evidence>
<reference evidence="7" key="2">
    <citation type="journal article" date="2013" name="Nat. Commun.">
        <title>Genome of the Chinese tree shrew.</title>
        <authorList>
            <person name="Fan Y."/>
            <person name="Huang Z.Y."/>
            <person name="Cao C.C."/>
            <person name="Chen C.S."/>
            <person name="Chen Y.X."/>
            <person name="Fan D.D."/>
            <person name="He J."/>
            <person name="Hou H.L."/>
            <person name="Hu L."/>
            <person name="Hu X.T."/>
            <person name="Jiang X.T."/>
            <person name="Lai R."/>
            <person name="Lang Y.S."/>
            <person name="Liang B."/>
            <person name="Liao S.G."/>
            <person name="Mu D."/>
            <person name="Ma Y.Y."/>
            <person name="Niu Y.Y."/>
            <person name="Sun X.Q."/>
            <person name="Xia J.Q."/>
            <person name="Xiao J."/>
            <person name="Xiong Z.Q."/>
            <person name="Xu L."/>
            <person name="Yang L."/>
            <person name="Zhang Y."/>
            <person name="Zhao W."/>
            <person name="Zhao X.D."/>
            <person name="Zheng Y.T."/>
            <person name="Zhou J.M."/>
            <person name="Zhu Y.B."/>
            <person name="Zhang G.J."/>
            <person name="Wang J."/>
            <person name="Yao Y.G."/>
        </authorList>
    </citation>
    <scope>NUCLEOTIDE SEQUENCE [LARGE SCALE GENOMIC DNA]</scope>
</reference>
<evidence type="ECO:0000256" key="3">
    <source>
        <dbReference type="ARBA" id="ARBA00023180"/>
    </source>
</evidence>
<keyword evidence="3" id="KW-0325">Glycoprotein</keyword>
<dbReference type="STRING" id="246437.L8YAZ7"/>
<gene>
    <name evidence="6" type="ORF">TREES_T100008017</name>
</gene>
<evidence type="ECO:0000313" key="7">
    <source>
        <dbReference type="Proteomes" id="UP000011518"/>
    </source>
</evidence>
<feature type="domain" description="Ig-like" evidence="5">
    <location>
        <begin position="73"/>
        <end position="160"/>
    </location>
</feature>
<dbReference type="FunFam" id="2.60.40.10:FF:000295">
    <property type="entry name" value="Tyrosine-protein phosphatase non-receptor type substrate 1"/>
    <property type="match status" value="1"/>
</dbReference>
<dbReference type="PANTHER" id="PTHR19971">
    <property type="entry name" value="SIGNAL-REGULATORY PROTEIN BETA"/>
    <property type="match status" value="1"/>
</dbReference>
<dbReference type="AlphaFoldDB" id="L8YAZ7"/>
<sequence>MVQKWEGTSSLHTQVVQLNSNAYKMSSATKVILTPKDFNSHVSCNVNHSNLHYPLHENADLSETVVGVAGEEPKVIQPEKSLVLSAGESATLHCTLTSLLPVGPIQWFRGERPDRQLIYSFRGGHFHRVTPVADTTKRNNTDFSIRISNITPTDAGTYYCVKFRKEASGDTEFKSGRGIQMFVRGKCRSWMF</sequence>
<dbReference type="SUPFAM" id="SSF48726">
    <property type="entry name" value="Immunoglobulin"/>
    <property type="match status" value="1"/>
</dbReference>
<keyword evidence="4" id="KW-0393">Immunoglobulin domain</keyword>
<dbReference type="InterPro" id="IPR013106">
    <property type="entry name" value="Ig_V-set"/>
</dbReference>
<dbReference type="Gene3D" id="2.60.40.10">
    <property type="entry name" value="Immunoglobulins"/>
    <property type="match status" value="1"/>
</dbReference>
<dbReference type="EMBL" id="KB360912">
    <property type="protein sequence ID" value="ELV13588.1"/>
    <property type="molecule type" value="Genomic_DNA"/>
</dbReference>
<keyword evidence="1" id="KW-0732">Signal</keyword>
<evidence type="ECO:0000256" key="4">
    <source>
        <dbReference type="ARBA" id="ARBA00023319"/>
    </source>
</evidence>
<keyword evidence="7" id="KW-1185">Reference proteome</keyword>
<dbReference type="InterPro" id="IPR051755">
    <property type="entry name" value="Ig-like_CS_Receptor"/>
</dbReference>
<dbReference type="Proteomes" id="UP000011518">
    <property type="component" value="Unassembled WGS sequence"/>
</dbReference>
<dbReference type="InterPro" id="IPR003599">
    <property type="entry name" value="Ig_sub"/>
</dbReference>
<dbReference type="FunCoup" id="L8YAZ7">
    <property type="interactions" value="96"/>
</dbReference>
<name>L8YAZ7_TUPCH</name>